<evidence type="ECO:0000256" key="1">
    <source>
        <dbReference type="ARBA" id="ARBA00022603"/>
    </source>
</evidence>
<reference evidence="4 5" key="1">
    <citation type="submission" date="2019-02" db="EMBL/GenBank/DDBJ databases">
        <title>Genomic Encyclopedia of Type Strains, Phase IV (KMG-IV): sequencing the most valuable type-strain genomes for metagenomic binning, comparative biology and taxonomic classification.</title>
        <authorList>
            <person name="Goeker M."/>
        </authorList>
    </citation>
    <scope>NUCLEOTIDE SEQUENCE [LARGE SCALE GENOMIC DNA]</scope>
    <source>
        <strain evidence="4 5">DSM 101727</strain>
    </source>
</reference>
<evidence type="ECO:0000259" key="3">
    <source>
        <dbReference type="Pfam" id="PF13649"/>
    </source>
</evidence>
<comment type="caution">
    <text evidence="4">The sequence shown here is derived from an EMBL/GenBank/DDBJ whole genome shotgun (WGS) entry which is preliminary data.</text>
</comment>
<dbReference type="InterPro" id="IPR029063">
    <property type="entry name" value="SAM-dependent_MTases_sf"/>
</dbReference>
<dbReference type="SUPFAM" id="SSF53335">
    <property type="entry name" value="S-adenosyl-L-methionine-dependent methyltransferases"/>
    <property type="match status" value="1"/>
</dbReference>
<keyword evidence="1 4" id="KW-0489">Methyltransferase</keyword>
<evidence type="ECO:0000256" key="2">
    <source>
        <dbReference type="ARBA" id="ARBA00022679"/>
    </source>
</evidence>
<evidence type="ECO:0000313" key="4">
    <source>
        <dbReference type="EMBL" id="RZS36528.1"/>
    </source>
</evidence>
<dbReference type="RefSeq" id="WP_130346010.1">
    <property type="nucleotide sequence ID" value="NZ_SGWQ01000007.1"/>
</dbReference>
<name>A0A4Q7KIY5_9PSEU</name>
<accession>A0A4Q7KIY5</accession>
<organism evidence="4 5">
    <name type="scientific">Herbihabitans rhizosphaerae</name>
    <dbReference type="NCBI Taxonomy" id="1872711"/>
    <lineage>
        <taxon>Bacteria</taxon>
        <taxon>Bacillati</taxon>
        <taxon>Actinomycetota</taxon>
        <taxon>Actinomycetes</taxon>
        <taxon>Pseudonocardiales</taxon>
        <taxon>Pseudonocardiaceae</taxon>
        <taxon>Herbihabitans</taxon>
    </lineage>
</organism>
<gene>
    <name evidence="4" type="ORF">EV193_107209</name>
</gene>
<dbReference type="Gene3D" id="3.40.50.150">
    <property type="entry name" value="Vaccinia Virus protein VP39"/>
    <property type="match status" value="1"/>
</dbReference>
<protein>
    <submittedName>
        <fullName evidence="4">Methyltransferase family protein</fullName>
    </submittedName>
</protein>
<dbReference type="EMBL" id="SGWQ01000007">
    <property type="protein sequence ID" value="RZS36528.1"/>
    <property type="molecule type" value="Genomic_DNA"/>
</dbReference>
<proteinExistence type="predicted"/>
<keyword evidence="5" id="KW-1185">Reference proteome</keyword>
<dbReference type="PANTHER" id="PTHR43861:SF1">
    <property type="entry name" value="TRANS-ACONITATE 2-METHYLTRANSFERASE"/>
    <property type="match status" value="1"/>
</dbReference>
<sequence>MDTAIARRWVQRWDTQQEHYIADREERFTVICDVVAHATAAQPCPLVLDLGCGPGSLSARVAERLPKAEIVALDNDPLLLALARGAYPEVAEFTEANLSTVDIGSLLSGRGRLDAAVSTTALHWVPEHDLVALYRRLAAVMRPGGVLVNGDHIEDDQPTISELASAVRDGRETRTGVTDNENWEQWWTAVREEPTLTALAEERARLGLGGRGNRLTVRRHVELLRDAGFAEVAPVWQVGDDVVLVAVR</sequence>
<dbReference type="GO" id="GO:0032259">
    <property type="term" value="P:methylation"/>
    <property type="evidence" value="ECO:0007669"/>
    <property type="project" value="UniProtKB-KW"/>
</dbReference>
<dbReference type="CDD" id="cd02440">
    <property type="entry name" value="AdoMet_MTases"/>
    <property type="match status" value="1"/>
</dbReference>
<dbReference type="GO" id="GO:0008168">
    <property type="term" value="F:methyltransferase activity"/>
    <property type="evidence" value="ECO:0007669"/>
    <property type="project" value="UniProtKB-KW"/>
</dbReference>
<dbReference type="Pfam" id="PF13649">
    <property type="entry name" value="Methyltransf_25"/>
    <property type="match status" value="1"/>
</dbReference>
<dbReference type="Proteomes" id="UP000294257">
    <property type="component" value="Unassembled WGS sequence"/>
</dbReference>
<dbReference type="InterPro" id="IPR041698">
    <property type="entry name" value="Methyltransf_25"/>
</dbReference>
<feature type="domain" description="Methyltransferase" evidence="3">
    <location>
        <begin position="47"/>
        <end position="145"/>
    </location>
</feature>
<dbReference type="PANTHER" id="PTHR43861">
    <property type="entry name" value="TRANS-ACONITATE 2-METHYLTRANSFERASE-RELATED"/>
    <property type="match status" value="1"/>
</dbReference>
<dbReference type="OrthoDB" id="3286690at2"/>
<keyword evidence="2 4" id="KW-0808">Transferase</keyword>
<evidence type="ECO:0000313" key="5">
    <source>
        <dbReference type="Proteomes" id="UP000294257"/>
    </source>
</evidence>
<dbReference type="AlphaFoldDB" id="A0A4Q7KIY5"/>